<dbReference type="EMBL" id="CM023471">
    <property type="protein sequence ID" value="KAH7965979.1"/>
    <property type="molecule type" value="Genomic_DNA"/>
</dbReference>
<reference evidence="1" key="1">
    <citation type="submission" date="2020-05" db="EMBL/GenBank/DDBJ databases">
        <title>Large-scale comparative analyses of tick genomes elucidate their genetic diversity and vector capacities.</title>
        <authorList>
            <person name="Jia N."/>
            <person name="Wang J."/>
            <person name="Shi W."/>
            <person name="Du L."/>
            <person name="Sun Y."/>
            <person name="Zhan W."/>
            <person name="Jiang J."/>
            <person name="Wang Q."/>
            <person name="Zhang B."/>
            <person name="Ji P."/>
            <person name="Sakyi L.B."/>
            <person name="Cui X."/>
            <person name="Yuan T."/>
            <person name="Jiang B."/>
            <person name="Yang W."/>
            <person name="Lam T.T.-Y."/>
            <person name="Chang Q."/>
            <person name="Ding S."/>
            <person name="Wang X."/>
            <person name="Zhu J."/>
            <person name="Ruan X."/>
            <person name="Zhao L."/>
            <person name="Wei J."/>
            <person name="Que T."/>
            <person name="Du C."/>
            <person name="Cheng J."/>
            <person name="Dai P."/>
            <person name="Han X."/>
            <person name="Huang E."/>
            <person name="Gao Y."/>
            <person name="Liu J."/>
            <person name="Shao H."/>
            <person name="Ye R."/>
            <person name="Li L."/>
            <person name="Wei W."/>
            <person name="Wang X."/>
            <person name="Wang C."/>
            <person name="Yang T."/>
            <person name="Huo Q."/>
            <person name="Li W."/>
            <person name="Guo W."/>
            <person name="Chen H."/>
            <person name="Zhou L."/>
            <person name="Ni X."/>
            <person name="Tian J."/>
            <person name="Zhou Y."/>
            <person name="Sheng Y."/>
            <person name="Liu T."/>
            <person name="Pan Y."/>
            <person name="Xia L."/>
            <person name="Li J."/>
            <person name="Zhao F."/>
            <person name="Cao W."/>
        </authorList>
    </citation>
    <scope>NUCLEOTIDE SEQUENCE</scope>
    <source>
        <strain evidence="1">Dsil-2018</strain>
    </source>
</reference>
<evidence type="ECO:0000313" key="2">
    <source>
        <dbReference type="Proteomes" id="UP000821865"/>
    </source>
</evidence>
<keyword evidence="2" id="KW-1185">Reference proteome</keyword>
<proteinExistence type="predicted"/>
<dbReference type="Proteomes" id="UP000821865">
    <property type="component" value="Chromosome 2"/>
</dbReference>
<gene>
    <name evidence="1" type="ORF">HPB49_012371</name>
</gene>
<name>A0ACB8DD25_DERSI</name>
<organism evidence="1 2">
    <name type="scientific">Dermacentor silvarum</name>
    <name type="common">Tick</name>
    <dbReference type="NCBI Taxonomy" id="543639"/>
    <lineage>
        <taxon>Eukaryota</taxon>
        <taxon>Metazoa</taxon>
        <taxon>Ecdysozoa</taxon>
        <taxon>Arthropoda</taxon>
        <taxon>Chelicerata</taxon>
        <taxon>Arachnida</taxon>
        <taxon>Acari</taxon>
        <taxon>Parasitiformes</taxon>
        <taxon>Ixodida</taxon>
        <taxon>Ixodoidea</taxon>
        <taxon>Ixodidae</taxon>
        <taxon>Rhipicephalinae</taxon>
        <taxon>Dermacentor</taxon>
    </lineage>
</organism>
<evidence type="ECO:0000313" key="1">
    <source>
        <dbReference type="EMBL" id="KAH7965979.1"/>
    </source>
</evidence>
<protein>
    <submittedName>
        <fullName evidence="1">Uncharacterized protein</fullName>
    </submittedName>
</protein>
<sequence length="82" mass="9182">MIAIDFKGAFDSVWHLLVLSFMKRHACPRTILDLLRSLLTDRSVVYRSHSGEVSAEPTLGSRQGSPISPLLWNVVVRGLLHL</sequence>
<accession>A0ACB8DD25</accession>
<comment type="caution">
    <text evidence="1">The sequence shown here is derived from an EMBL/GenBank/DDBJ whole genome shotgun (WGS) entry which is preliminary data.</text>
</comment>